<dbReference type="InterPro" id="IPR003343">
    <property type="entry name" value="Big_2"/>
</dbReference>
<dbReference type="RefSeq" id="WP_097531188.1">
    <property type="nucleotide sequence ID" value="NZ_NSLJ01000013.1"/>
</dbReference>
<dbReference type="Pfam" id="PF02368">
    <property type="entry name" value="Big_2"/>
    <property type="match status" value="1"/>
</dbReference>
<comment type="caution">
    <text evidence="3">The sequence shown here is derived from an EMBL/GenBank/DDBJ whole genome shotgun (WGS) entry which is preliminary data.</text>
</comment>
<evidence type="ECO:0000313" key="3">
    <source>
        <dbReference type="EMBL" id="PDP43853.1"/>
    </source>
</evidence>
<dbReference type="Gene3D" id="2.60.40.1080">
    <property type="match status" value="1"/>
</dbReference>
<keyword evidence="1" id="KW-0732">Signal</keyword>
<protein>
    <recommendedName>
        <fullName evidence="2">BIG2 domain-containing protein</fullName>
    </recommendedName>
</protein>
<dbReference type="InterPro" id="IPR013783">
    <property type="entry name" value="Ig-like_fold"/>
</dbReference>
<dbReference type="InterPro" id="IPR008964">
    <property type="entry name" value="Invasin/intimin_cell_adhesion"/>
</dbReference>
<gene>
    <name evidence="3" type="ORF">CLI86_06425</name>
</gene>
<dbReference type="PANTHER" id="PTHR45661:SF3">
    <property type="entry name" value="IG-LIKE DOMAIN-CONTAINING PROTEIN"/>
    <property type="match status" value="1"/>
</dbReference>
<feature type="signal peptide" evidence="1">
    <location>
        <begin position="1"/>
        <end position="27"/>
    </location>
</feature>
<dbReference type="InterPro" id="IPR053139">
    <property type="entry name" value="Surface_bspA-like"/>
</dbReference>
<reference evidence="3 4" key="1">
    <citation type="submission" date="2017-09" db="EMBL/GenBank/DDBJ databases">
        <title>Phase variable restriction modification systems are present in the genome sequences of periodontal pathogens Prevotella intermedia, Tannerella forsythia and Porphyromonas gingivalis.</title>
        <authorList>
            <person name="Haigh R.D."/>
            <person name="Crawford L."/>
            <person name="Ralph J."/>
            <person name="Wanford J."/>
            <person name="Vartoukian S.R."/>
            <person name="Hijazib K."/>
            <person name="Wade W."/>
            <person name="Oggioni M.R."/>
        </authorList>
    </citation>
    <scope>NUCLEOTIDE SEQUENCE [LARGE SCALE GENOMIC DNA]</scope>
    <source>
        <strain evidence="3 4">WW11663</strain>
    </source>
</reference>
<dbReference type="CDD" id="cd14948">
    <property type="entry name" value="BACON"/>
    <property type="match status" value="3"/>
</dbReference>
<dbReference type="PANTHER" id="PTHR45661">
    <property type="entry name" value="SURFACE ANTIGEN"/>
    <property type="match status" value="1"/>
</dbReference>
<dbReference type="InterPro" id="IPR026906">
    <property type="entry name" value="LRR_5"/>
</dbReference>
<dbReference type="SMART" id="SM00635">
    <property type="entry name" value="BID_2"/>
    <property type="match status" value="1"/>
</dbReference>
<accession>A0A2A6E8M4</accession>
<dbReference type="InterPro" id="IPR024361">
    <property type="entry name" value="BACON"/>
</dbReference>
<dbReference type="Gene3D" id="2.60.40.10">
    <property type="entry name" value="Immunoglobulins"/>
    <property type="match status" value="4"/>
</dbReference>
<name>A0A2A6E8M4_TANFO</name>
<dbReference type="Proteomes" id="UP000219259">
    <property type="component" value="Unassembled WGS sequence"/>
</dbReference>
<dbReference type="SUPFAM" id="SSF49373">
    <property type="entry name" value="Invasin/intimin cell-adhesion fragments"/>
    <property type="match status" value="1"/>
</dbReference>
<dbReference type="InterPro" id="IPR032675">
    <property type="entry name" value="LRR_dom_sf"/>
</dbReference>
<proteinExistence type="predicted"/>
<feature type="chain" id="PRO_5018055549" description="BIG2 domain-containing protein" evidence="1">
    <location>
        <begin position="28"/>
        <end position="762"/>
    </location>
</feature>
<dbReference type="SUPFAM" id="SSF52058">
    <property type="entry name" value="L domain-like"/>
    <property type="match status" value="1"/>
</dbReference>
<dbReference type="Pfam" id="PF13004">
    <property type="entry name" value="BACON"/>
    <property type="match status" value="3"/>
</dbReference>
<evidence type="ECO:0000256" key="1">
    <source>
        <dbReference type="SAM" id="SignalP"/>
    </source>
</evidence>
<sequence length="762" mass="79878">MKQVKHFSIWIITLFLGLMGSTVSAWAQQYDFTQGGLYYKIHGSDVHIVSENATSPYNTLGGGNFTIQKTVTYGGNTYNVTKIGAHAFEDRNILSINILADITEIGESAFIGNYLLWSCYFRGNGLTSIGKKAFYSCQSLRSLDIPESVTSIGEKAFGKCFALKPRVHWMNSGSIPPIQENVFEDIGISPEYSVLYVPENTMLEYLNRNVWSKFLIVEDVLLSFRPNVVVVEAAGGTIESGITSGFHYKLSTTDSWITNPYFGSPENGSQIFSAKVAPNTGPLRSGKVTATMLSGEVYTLTIVQKGTGGGASSLSATPLITATHAAATGKTVTVTASGVWTTATTESWITGLPTSPTTGNGTFTFNVAANPGSAHRIGEITVTDGTLTQKVIVVQAGTGGSASSLWATPLITATHAAATGKTVTVTATGSWTPTTTDTWITGLPTSPTTGNGTFTFDVAANPGSAHRTGEITVTDGTLTQKVVVFQEGTGGGASSLSATPLITATHAAATGKTVTVTASGSWTTATTAAWITGLPTSPTTGNGTFTFNVAANPGDYRIGEITVSDGTLTQKVIVVQDGTTGTTPPPTVIEKIVEKIVEKEVPPKEVPVSSVKLNKPSLMLENVKTAQLKATVTPANATNPFLYWQSSDPFIASVDGSGLVTIHKKGKATITVKATDGSGKSASCEVEVLSAVANETIDGLRIFAADGTLRLTLPSPATAHIYNVNGAMVKMLALPAGDHVQPLPSGVYVVRVGERVTKVMVK</sequence>
<feature type="domain" description="BIG2" evidence="2">
    <location>
        <begin position="607"/>
        <end position="684"/>
    </location>
</feature>
<evidence type="ECO:0000259" key="2">
    <source>
        <dbReference type="SMART" id="SM00635"/>
    </source>
</evidence>
<dbReference type="EMBL" id="NSLJ01000013">
    <property type="protein sequence ID" value="PDP43853.1"/>
    <property type="molecule type" value="Genomic_DNA"/>
</dbReference>
<dbReference type="Pfam" id="PF13306">
    <property type="entry name" value="LRR_5"/>
    <property type="match status" value="1"/>
</dbReference>
<dbReference type="Gene3D" id="3.80.10.10">
    <property type="entry name" value="Ribonuclease Inhibitor"/>
    <property type="match status" value="1"/>
</dbReference>
<organism evidence="3 4">
    <name type="scientific">Tannerella forsythia</name>
    <name type="common">Bacteroides forsythus</name>
    <dbReference type="NCBI Taxonomy" id="28112"/>
    <lineage>
        <taxon>Bacteria</taxon>
        <taxon>Pseudomonadati</taxon>
        <taxon>Bacteroidota</taxon>
        <taxon>Bacteroidia</taxon>
        <taxon>Bacteroidales</taxon>
        <taxon>Tannerellaceae</taxon>
        <taxon>Tannerella</taxon>
    </lineage>
</organism>
<dbReference type="AlphaFoldDB" id="A0A2A6E8M4"/>
<evidence type="ECO:0000313" key="4">
    <source>
        <dbReference type="Proteomes" id="UP000219259"/>
    </source>
</evidence>